<evidence type="ECO:0000313" key="3">
    <source>
        <dbReference type="Proteomes" id="UP000654075"/>
    </source>
</evidence>
<name>A0A813HRM8_POLGL</name>
<evidence type="ECO:0000313" key="2">
    <source>
        <dbReference type="EMBL" id="CAE8640401.1"/>
    </source>
</evidence>
<proteinExistence type="predicted"/>
<feature type="compositionally biased region" description="Low complexity" evidence="1">
    <location>
        <begin position="38"/>
        <end position="61"/>
    </location>
</feature>
<keyword evidence="3" id="KW-1185">Reference proteome</keyword>
<dbReference type="EMBL" id="CAJNNV010032583">
    <property type="protein sequence ID" value="CAE8640401.1"/>
    <property type="molecule type" value="Genomic_DNA"/>
</dbReference>
<feature type="region of interest" description="Disordered" evidence="1">
    <location>
        <begin position="1"/>
        <end position="131"/>
    </location>
</feature>
<feature type="non-terminal residue" evidence="2">
    <location>
        <position position="1"/>
    </location>
</feature>
<comment type="caution">
    <text evidence="2">The sequence shown here is derived from an EMBL/GenBank/DDBJ whole genome shotgun (WGS) entry which is preliminary data.</text>
</comment>
<protein>
    <submittedName>
        <fullName evidence="2">Uncharacterized protein</fullName>
    </submittedName>
</protein>
<gene>
    <name evidence="2" type="ORF">PGLA1383_LOCUS55276</name>
</gene>
<dbReference type="Proteomes" id="UP000654075">
    <property type="component" value="Unassembled WGS sequence"/>
</dbReference>
<sequence length="218" mass="22986">MQRNSASSSRGPASPRQGPASPRSDLAKASNATGNLHTPPSKMTPRRPTSTRSSNPSPRGRNAGKLGLEKATGASQPPSPRTSPARQSVDKRSPVKSGRPGATSKEAPATHKAGTKEVTVEDRDSSPGDLVNDEAVQGQEQEVDDLADQELLEELLHQQASFEAPDAGYGHCDPSSQVYAQPPGDPGLFCEVSDAEFQMLLDAGVLCQGFNFPAEQDD</sequence>
<dbReference type="AlphaFoldDB" id="A0A813HRM8"/>
<evidence type="ECO:0000256" key="1">
    <source>
        <dbReference type="SAM" id="MobiDB-lite"/>
    </source>
</evidence>
<feature type="compositionally biased region" description="Basic and acidic residues" evidence="1">
    <location>
        <begin position="114"/>
        <end position="126"/>
    </location>
</feature>
<accession>A0A813HRM8</accession>
<feature type="compositionally biased region" description="Low complexity" evidence="1">
    <location>
        <begin position="1"/>
        <end position="18"/>
    </location>
</feature>
<reference evidence="2" key="1">
    <citation type="submission" date="2021-02" db="EMBL/GenBank/DDBJ databases">
        <authorList>
            <person name="Dougan E. K."/>
            <person name="Rhodes N."/>
            <person name="Thang M."/>
            <person name="Chan C."/>
        </authorList>
    </citation>
    <scope>NUCLEOTIDE SEQUENCE</scope>
</reference>
<organism evidence="2 3">
    <name type="scientific">Polarella glacialis</name>
    <name type="common">Dinoflagellate</name>
    <dbReference type="NCBI Taxonomy" id="89957"/>
    <lineage>
        <taxon>Eukaryota</taxon>
        <taxon>Sar</taxon>
        <taxon>Alveolata</taxon>
        <taxon>Dinophyceae</taxon>
        <taxon>Suessiales</taxon>
        <taxon>Suessiaceae</taxon>
        <taxon>Polarella</taxon>
    </lineage>
</organism>